<dbReference type="NCBIfam" id="NF001484">
    <property type="entry name" value="PRK00331.1"/>
    <property type="match status" value="1"/>
</dbReference>
<gene>
    <name evidence="11 14" type="primary">glmS</name>
    <name evidence="14" type="ORF">CUJ83_07915</name>
</gene>
<dbReference type="Pfam" id="PF13522">
    <property type="entry name" value="GATase_6"/>
    <property type="match status" value="1"/>
</dbReference>
<evidence type="ECO:0000256" key="9">
    <source>
        <dbReference type="ARBA" id="ARBA00022962"/>
    </source>
</evidence>
<organism evidence="14 15">
    <name type="scientific">Methanooceanicella nereidis</name>
    <dbReference type="NCBI Taxonomy" id="2052831"/>
    <lineage>
        <taxon>Archaea</taxon>
        <taxon>Methanobacteriati</taxon>
        <taxon>Methanobacteriota</taxon>
        <taxon>Stenosarchaea group</taxon>
        <taxon>Methanomicrobia</taxon>
        <taxon>Methanocellales</taxon>
        <taxon>Methanocellaceae</taxon>
        <taxon>Methanooceanicella</taxon>
    </lineage>
</organism>
<feature type="domain" description="Glutamine amidotransferase type-2" evidence="12">
    <location>
        <begin position="2"/>
        <end position="216"/>
    </location>
</feature>
<name>A0AAP2RD50_9EURY</name>
<dbReference type="CDD" id="cd05009">
    <property type="entry name" value="SIS_GlmS_GlmD_2"/>
    <property type="match status" value="1"/>
</dbReference>
<sequence>MCGIVGCIGTNNAAEALIDSLERLEYRGYDSAGVALVSSGELNVIKSKGRIFRLKDKMSSKIFSRTGIGHTRWATHGSPSDINAHPHTDCTGKIAVVHNGIIENYQELKNMLISRGHRFVSETDTEVLAHLIEEHYVGDTKLALREAISEVEGSYAIAVVNRDEPDKIFAARKDSPMVIGLGENNYYLASDVTAFVKHTRNAIFLHDGDMAVLTNNGVSITDFLDNPVMREVTLVEWDIEAAEKCGYDHFMLKEIHEQPKSLKDVMSGRLNEFTGDVELKEMTLTRAEIGSLKRVIIIACGTSYHAGMMGKYAIESVTDIPVSVEIGSEFRYSSNRVGPETLIIAISQSGETADTVAAIKDARKKGSNVIAITNVVGSTISREADSTIYMRTGPEIGVAATKTFTGQIAVIYMIALYLGRARGNISPEDARSIISEMKSLSQKSKLVLEKEEYIANIARMFVNAPSFFFVGRNLNFPAALEGALKLKEISYIYSEGFAAGELKHGPLALLTTNIPVVAIATRCPTYDKMVSNIKEIKARDASVIAIASECDNKISQFVDLVIKIPDAGEYASPVLSSIALQLFAYYVARFRGCPIDKPRNLAKSVTVE</sequence>
<dbReference type="RefSeq" id="WP_369423957.1">
    <property type="nucleotide sequence ID" value="NZ_PGCK01000005.1"/>
</dbReference>
<evidence type="ECO:0000256" key="3">
    <source>
        <dbReference type="ARBA" id="ARBA00012916"/>
    </source>
</evidence>
<proteinExistence type="inferred from homology"/>
<feature type="domain" description="SIS" evidence="13">
    <location>
        <begin position="285"/>
        <end position="424"/>
    </location>
</feature>
<dbReference type="FunFam" id="3.40.50.10490:FF:000001">
    <property type="entry name" value="Glutamine--fructose-6-phosphate aminotransferase [isomerizing]"/>
    <property type="match status" value="1"/>
</dbReference>
<dbReference type="InterPro" id="IPR017932">
    <property type="entry name" value="GATase_2_dom"/>
</dbReference>
<feature type="active site" description="Nucleophile; for GATase activity" evidence="11">
    <location>
        <position position="2"/>
    </location>
</feature>
<comment type="catalytic activity">
    <reaction evidence="1 11">
        <text>D-fructose 6-phosphate + L-glutamine = D-glucosamine 6-phosphate + L-glutamate</text>
        <dbReference type="Rhea" id="RHEA:13237"/>
        <dbReference type="ChEBI" id="CHEBI:29985"/>
        <dbReference type="ChEBI" id="CHEBI:58359"/>
        <dbReference type="ChEBI" id="CHEBI:58725"/>
        <dbReference type="ChEBI" id="CHEBI:61527"/>
        <dbReference type="EC" id="2.6.1.16"/>
    </reaction>
</comment>
<comment type="caution">
    <text evidence="14">The sequence shown here is derived from an EMBL/GenBank/DDBJ whole genome shotgun (WGS) entry which is preliminary data.</text>
</comment>
<dbReference type="PROSITE" id="PS51464">
    <property type="entry name" value="SIS"/>
    <property type="match status" value="2"/>
</dbReference>
<evidence type="ECO:0000313" key="15">
    <source>
        <dbReference type="Proteomes" id="UP001320159"/>
    </source>
</evidence>
<dbReference type="InterPro" id="IPR035466">
    <property type="entry name" value="GlmS/AgaS_SIS"/>
</dbReference>
<dbReference type="Pfam" id="PF01380">
    <property type="entry name" value="SIS"/>
    <property type="match status" value="2"/>
</dbReference>
<evidence type="ECO:0000256" key="1">
    <source>
        <dbReference type="ARBA" id="ARBA00001031"/>
    </source>
</evidence>
<evidence type="ECO:0000256" key="11">
    <source>
        <dbReference type="HAMAP-Rule" id="MF_00164"/>
    </source>
</evidence>
<evidence type="ECO:0000256" key="2">
    <source>
        <dbReference type="ARBA" id="ARBA00004496"/>
    </source>
</evidence>
<dbReference type="GO" id="GO:0046349">
    <property type="term" value="P:amino sugar biosynthetic process"/>
    <property type="evidence" value="ECO:0007669"/>
    <property type="project" value="UniProtKB-ARBA"/>
</dbReference>
<keyword evidence="8" id="KW-0677">Repeat</keyword>
<dbReference type="AlphaFoldDB" id="A0AAP2RD50"/>
<dbReference type="SUPFAM" id="SSF56235">
    <property type="entry name" value="N-terminal nucleophile aminohydrolases (Ntn hydrolases)"/>
    <property type="match status" value="1"/>
</dbReference>
<dbReference type="InterPro" id="IPR046348">
    <property type="entry name" value="SIS_dom_sf"/>
</dbReference>
<accession>A0AAP2RD50</accession>
<dbReference type="Gene3D" id="3.40.50.10490">
    <property type="entry name" value="Glucose-6-phosphate isomerase like protein, domain 1"/>
    <property type="match status" value="2"/>
</dbReference>
<dbReference type="InterPro" id="IPR029055">
    <property type="entry name" value="Ntn_hydrolases_N"/>
</dbReference>
<dbReference type="EMBL" id="PGCK01000005">
    <property type="protein sequence ID" value="MCD1294922.1"/>
    <property type="molecule type" value="Genomic_DNA"/>
</dbReference>
<protein>
    <recommendedName>
        <fullName evidence="4 11">Glutamine--fructose-6-phosphate aminotransferase [isomerizing]</fullName>
        <ecNumber evidence="3 11">2.6.1.16</ecNumber>
    </recommendedName>
    <alternativeName>
        <fullName evidence="11">D-fructose-6-phosphate amidotransferase</fullName>
    </alternativeName>
    <alternativeName>
        <fullName evidence="11">GFAT</fullName>
    </alternativeName>
    <alternativeName>
        <fullName evidence="11">Glucosamine-6-phosphate synthase</fullName>
    </alternativeName>
    <alternativeName>
        <fullName evidence="11">Hexosephosphate aminotransferase</fullName>
    </alternativeName>
    <alternativeName>
        <fullName evidence="11">L-glutamine--D-fructose-6-phosphate amidotransferase</fullName>
    </alternativeName>
</protein>
<comment type="function">
    <text evidence="10 11">Catalyzes the first step in hexosamine metabolism, converting fructose-6P into glucosamine-6P using glutamine as a nitrogen source.</text>
</comment>
<evidence type="ECO:0000259" key="13">
    <source>
        <dbReference type="PROSITE" id="PS51464"/>
    </source>
</evidence>
<reference evidence="14 15" key="1">
    <citation type="submission" date="2017-11" db="EMBL/GenBank/DDBJ databases">
        <title>Isolation and Characterization of Family Methanocellaceae Species from Potential Methane Hydrate Area Offshore Southwestern Taiwan.</title>
        <authorList>
            <person name="Zhang W.-L."/>
            <person name="Chen W.-C."/>
            <person name="Lai M.-C."/>
            <person name="Chen S.-C."/>
        </authorList>
    </citation>
    <scope>NUCLEOTIDE SEQUENCE [LARGE SCALE GENOMIC DNA]</scope>
    <source>
        <strain evidence="14 15">CWC-04</strain>
    </source>
</reference>
<dbReference type="PROSITE" id="PS51278">
    <property type="entry name" value="GATASE_TYPE_2"/>
    <property type="match status" value="1"/>
</dbReference>
<dbReference type="GO" id="GO:0004360">
    <property type="term" value="F:glutamine-fructose-6-phosphate transaminase (isomerizing) activity"/>
    <property type="evidence" value="ECO:0007669"/>
    <property type="project" value="UniProtKB-UniRule"/>
</dbReference>
<evidence type="ECO:0000313" key="14">
    <source>
        <dbReference type="EMBL" id="MCD1294922.1"/>
    </source>
</evidence>
<dbReference type="Proteomes" id="UP001320159">
    <property type="component" value="Unassembled WGS sequence"/>
</dbReference>
<keyword evidence="15" id="KW-1185">Reference proteome</keyword>
<evidence type="ECO:0000256" key="8">
    <source>
        <dbReference type="ARBA" id="ARBA00022737"/>
    </source>
</evidence>
<dbReference type="SUPFAM" id="SSF53697">
    <property type="entry name" value="SIS domain"/>
    <property type="match status" value="1"/>
</dbReference>
<evidence type="ECO:0000259" key="12">
    <source>
        <dbReference type="PROSITE" id="PS51278"/>
    </source>
</evidence>
<feature type="initiator methionine" description="Removed" evidence="11">
    <location>
        <position position="1"/>
    </location>
</feature>
<dbReference type="InterPro" id="IPR035490">
    <property type="entry name" value="GlmS/FrlB_SIS"/>
</dbReference>
<feature type="domain" description="SIS" evidence="13">
    <location>
        <begin position="457"/>
        <end position="598"/>
    </location>
</feature>
<dbReference type="Gene3D" id="3.60.20.10">
    <property type="entry name" value="Glutamine Phosphoribosylpyrophosphate, subunit 1, domain 1"/>
    <property type="match status" value="1"/>
</dbReference>
<dbReference type="GO" id="GO:0006487">
    <property type="term" value="P:protein N-linked glycosylation"/>
    <property type="evidence" value="ECO:0007669"/>
    <property type="project" value="TreeGrafter"/>
</dbReference>
<dbReference type="GO" id="GO:0006047">
    <property type="term" value="P:UDP-N-acetylglucosamine metabolic process"/>
    <property type="evidence" value="ECO:0007669"/>
    <property type="project" value="TreeGrafter"/>
</dbReference>
<dbReference type="InterPro" id="IPR001347">
    <property type="entry name" value="SIS_dom"/>
</dbReference>
<dbReference type="GO" id="GO:0005975">
    <property type="term" value="P:carbohydrate metabolic process"/>
    <property type="evidence" value="ECO:0007669"/>
    <property type="project" value="UniProtKB-UniRule"/>
</dbReference>
<dbReference type="CDD" id="cd05008">
    <property type="entry name" value="SIS_GlmS_GlmD_1"/>
    <property type="match status" value="1"/>
</dbReference>
<dbReference type="FunFam" id="3.60.20.10:FF:000006">
    <property type="entry name" value="Glutamine--fructose-6-phosphate aminotransferase [isomerizing]"/>
    <property type="match status" value="1"/>
</dbReference>
<evidence type="ECO:0000256" key="5">
    <source>
        <dbReference type="ARBA" id="ARBA00022490"/>
    </source>
</evidence>
<dbReference type="PANTHER" id="PTHR10937:SF0">
    <property type="entry name" value="GLUTAMINE--FRUCTOSE-6-PHOSPHATE TRANSAMINASE (ISOMERIZING)"/>
    <property type="match status" value="1"/>
</dbReference>
<keyword evidence="7 11" id="KW-0808">Transferase</keyword>
<dbReference type="GO" id="GO:0097367">
    <property type="term" value="F:carbohydrate derivative binding"/>
    <property type="evidence" value="ECO:0007669"/>
    <property type="project" value="InterPro"/>
</dbReference>
<dbReference type="InterPro" id="IPR005855">
    <property type="entry name" value="GFAT"/>
</dbReference>
<evidence type="ECO:0000256" key="6">
    <source>
        <dbReference type="ARBA" id="ARBA00022576"/>
    </source>
</evidence>
<dbReference type="InterPro" id="IPR047084">
    <property type="entry name" value="GFAT_N"/>
</dbReference>
<dbReference type="HAMAP" id="MF_00164">
    <property type="entry name" value="GlmS"/>
    <property type="match status" value="1"/>
</dbReference>
<evidence type="ECO:0000256" key="4">
    <source>
        <dbReference type="ARBA" id="ARBA00016090"/>
    </source>
</evidence>
<feature type="active site" description="For Fru-6P isomerization activity" evidence="11">
    <location>
        <position position="603"/>
    </location>
</feature>
<dbReference type="FunFam" id="3.40.50.10490:FF:000002">
    <property type="entry name" value="Glutamine--fructose-6-phosphate aminotransferase [isomerizing]"/>
    <property type="match status" value="1"/>
</dbReference>
<comment type="subcellular location">
    <subcellularLocation>
        <location evidence="2 11">Cytoplasm</location>
    </subcellularLocation>
</comment>
<comment type="subunit">
    <text evidence="11">Homodimer.</text>
</comment>
<dbReference type="CDD" id="cd00714">
    <property type="entry name" value="GFAT"/>
    <property type="match status" value="1"/>
</dbReference>
<dbReference type="EC" id="2.6.1.16" evidence="3 11"/>
<dbReference type="GO" id="GO:0006002">
    <property type="term" value="P:fructose 6-phosphate metabolic process"/>
    <property type="evidence" value="ECO:0007669"/>
    <property type="project" value="TreeGrafter"/>
</dbReference>
<evidence type="ECO:0000256" key="10">
    <source>
        <dbReference type="ARBA" id="ARBA00055466"/>
    </source>
</evidence>
<dbReference type="PANTHER" id="PTHR10937">
    <property type="entry name" value="GLUCOSAMINE--FRUCTOSE-6-PHOSPHATE AMINOTRANSFERASE, ISOMERIZING"/>
    <property type="match status" value="1"/>
</dbReference>
<keyword evidence="9" id="KW-0315">Glutamine amidotransferase</keyword>
<dbReference type="NCBIfam" id="TIGR01135">
    <property type="entry name" value="glmS"/>
    <property type="match status" value="1"/>
</dbReference>
<dbReference type="GO" id="GO:0005737">
    <property type="term" value="C:cytoplasm"/>
    <property type="evidence" value="ECO:0007669"/>
    <property type="project" value="UniProtKB-SubCell"/>
</dbReference>
<keyword evidence="6 11" id="KW-0032">Aminotransferase</keyword>
<evidence type="ECO:0000256" key="7">
    <source>
        <dbReference type="ARBA" id="ARBA00022679"/>
    </source>
</evidence>
<keyword evidence="5 11" id="KW-0963">Cytoplasm</keyword>